<comment type="caution">
    <text evidence="1">The sequence shown here is derived from an EMBL/GenBank/DDBJ whole genome shotgun (WGS) entry which is preliminary data.</text>
</comment>
<name>A0A445KEA7_GLYSO</name>
<organism evidence="1 2">
    <name type="scientific">Glycine soja</name>
    <name type="common">Wild soybean</name>
    <dbReference type="NCBI Taxonomy" id="3848"/>
    <lineage>
        <taxon>Eukaryota</taxon>
        <taxon>Viridiplantae</taxon>
        <taxon>Streptophyta</taxon>
        <taxon>Embryophyta</taxon>
        <taxon>Tracheophyta</taxon>
        <taxon>Spermatophyta</taxon>
        <taxon>Magnoliopsida</taxon>
        <taxon>eudicotyledons</taxon>
        <taxon>Gunneridae</taxon>
        <taxon>Pentapetalae</taxon>
        <taxon>rosids</taxon>
        <taxon>fabids</taxon>
        <taxon>Fabales</taxon>
        <taxon>Fabaceae</taxon>
        <taxon>Papilionoideae</taxon>
        <taxon>50 kb inversion clade</taxon>
        <taxon>NPAAA clade</taxon>
        <taxon>indigoferoid/millettioid clade</taxon>
        <taxon>Phaseoleae</taxon>
        <taxon>Glycine</taxon>
        <taxon>Glycine subgen. Soja</taxon>
    </lineage>
</organism>
<accession>A0A445KEA7</accession>
<dbReference type="Proteomes" id="UP000289340">
    <property type="component" value="Chromosome 6"/>
</dbReference>
<reference evidence="1 2" key="1">
    <citation type="submission" date="2018-09" db="EMBL/GenBank/DDBJ databases">
        <title>A high-quality reference genome of wild soybean provides a powerful tool to mine soybean genomes.</title>
        <authorList>
            <person name="Xie M."/>
            <person name="Chung C.Y.L."/>
            <person name="Li M.-W."/>
            <person name="Wong F.-L."/>
            <person name="Chan T.-F."/>
            <person name="Lam H.-M."/>
        </authorList>
    </citation>
    <scope>NUCLEOTIDE SEQUENCE [LARGE SCALE GENOMIC DNA]</scope>
    <source>
        <strain evidence="2">cv. W05</strain>
        <tissue evidence="1">Hypocotyl of etiolated seedlings</tissue>
    </source>
</reference>
<dbReference type="AlphaFoldDB" id="A0A445KEA7"/>
<sequence>MTMMSVSESNWATPAPFQTINQKDAPTYMNPLTSEEMDSLLAVQLVNTRISMSKQLQPLIDDISHLLHKSDWTTKLSHIMGLKWKKYLGEQAWSPETPKGLAWTTKNNEE</sequence>
<evidence type="ECO:0000313" key="1">
    <source>
        <dbReference type="EMBL" id="RZC09020.1"/>
    </source>
</evidence>
<gene>
    <name evidence="1" type="ORF">D0Y65_015651</name>
</gene>
<keyword evidence="2" id="KW-1185">Reference proteome</keyword>
<evidence type="ECO:0000313" key="2">
    <source>
        <dbReference type="Proteomes" id="UP000289340"/>
    </source>
</evidence>
<dbReference type="EMBL" id="QZWG01000006">
    <property type="protein sequence ID" value="RZC09020.1"/>
    <property type="molecule type" value="Genomic_DNA"/>
</dbReference>
<protein>
    <submittedName>
        <fullName evidence="1">Uncharacterized protein</fullName>
    </submittedName>
</protein>
<proteinExistence type="predicted"/>